<gene>
    <name evidence="2" type="ORF">DFJ43DRAFT_1006550</name>
</gene>
<sequence>MVRHAESDEKKKQRESEAKADLQKRAVEAYQEELAQRKLGLPNVGAKAICDRFTALYRMETGKTIRLNHATIINHSTRKLTRAESNASKAWLTVGETDAVIAYIIEVANQGFPLSHRQLKEHVDEIL</sequence>
<evidence type="ECO:0000313" key="3">
    <source>
        <dbReference type="Proteomes" id="UP001176059"/>
    </source>
</evidence>
<reference evidence="2" key="2">
    <citation type="journal article" date="2023" name="Proc. Natl. Acad. Sci. U.S.A.">
        <title>A global phylogenomic analysis of the shiitake genus Lentinula.</title>
        <authorList>
            <person name="Sierra-Patev S."/>
            <person name="Min B."/>
            <person name="Naranjo-Ortiz M."/>
            <person name="Looney B."/>
            <person name="Konkel Z."/>
            <person name="Slot J.C."/>
            <person name="Sakamoto Y."/>
            <person name="Steenwyk J.L."/>
            <person name="Rokas A."/>
            <person name="Carro J."/>
            <person name="Camarero S."/>
            <person name="Ferreira P."/>
            <person name="Molpeceres G."/>
            <person name="Ruiz-Duenas F.J."/>
            <person name="Serrano A."/>
            <person name="Henrissat B."/>
            <person name="Drula E."/>
            <person name="Hughes K.W."/>
            <person name="Mata J.L."/>
            <person name="Ishikawa N.K."/>
            <person name="Vargas-Isla R."/>
            <person name="Ushijima S."/>
            <person name="Smith C.A."/>
            <person name="Donoghue J."/>
            <person name="Ahrendt S."/>
            <person name="Andreopoulos W."/>
            <person name="He G."/>
            <person name="LaButti K."/>
            <person name="Lipzen A."/>
            <person name="Ng V."/>
            <person name="Riley R."/>
            <person name="Sandor L."/>
            <person name="Barry K."/>
            <person name="Martinez A.T."/>
            <person name="Xiao Y."/>
            <person name="Gibbons J.G."/>
            <person name="Terashima K."/>
            <person name="Grigoriev I.V."/>
            <person name="Hibbett D."/>
        </authorList>
    </citation>
    <scope>NUCLEOTIDE SEQUENCE</scope>
    <source>
        <strain evidence="2">ET3784</strain>
    </source>
</reference>
<evidence type="ECO:0008006" key="4">
    <source>
        <dbReference type="Google" id="ProtNLM"/>
    </source>
</evidence>
<dbReference type="AlphaFoldDB" id="A0AA38MWN4"/>
<organism evidence="2 3">
    <name type="scientific">Lentinula guzmanii</name>
    <dbReference type="NCBI Taxonomy" id="2804957"/>
    <lineage>
        <taxon>Eukaryota</taxon>
        <taxon>Fungi</taxon>
        <taxon>Dikarya</taxon>
        <taxon>Basidiomycota</taxon>
        <taxon>Agaricomycotina</taxon>
        <taxon>Agaricomycetes</taxon>
        <taxon>Agaricomycetidae</taxon>
        <taxon>Agaricales</taxon>
        <taxon>Marasmiineae</taxon>
        <taxon>Omphalotaceae</taxon>
        <taxon>Lentinula</taxon>
    </lineage>
</organism>
<feature type="non-terminal residue" evidence="2">
    <location>
        <position position="127"/>
    </location>
</feature>
<name>A0AA38MWN4_9AGAR</name>
<dbReference type="Proteomes" id="UP001176059">
    <property type="component" value="Unassembled WGS sequence"/>
</dbReference>
<keyword evidence="3" id="KW-1185">Reference proteome</keyword>
<reference evidence="2" key="1">
    <citation type="submission" date="2022-08" db="EMBL/GenBank/DDBJ databases">
        <authorList>
            <consortium name="DOE Joint Genome Institute"/>
            <person name="Min B."/>
            <person name="Sierra-Patev S."/>
            <person name="Naranjo-Ortiz M."/>
            <person name="Looney B."/>
            <person name="Konkel Z."/>
            <person name="Slot J.C."/>
            <person name="Sakamoto Y."/>
            <person name="Steenwyk J.L."/>
            <person name="Rokas A."/>
            <person name="Carro J."/>
            <person name="Camarero S."/>
            <person name="Ferreira P."/>
            <person name="Molpeceres G."/>
            <person name="Ruiz-duenas F.J."/>
            <person name="Serrano A."/>
            <person name="Henrissat B."/>
            <person name="Drula E."/>
            <person name="Hughes K.W."/>
            <person name="Mata J.L."/>
            <person name="Ishikawa N.K."/>
            <person name="Vargas-Isla R."/>
            <person name="Ushijima S."/>
            <person name="Smith C.A."/>
            <person name="Ahrendt S."/>
            <person name="Andreopoulos W."/>
            <person name="He G."/>
            <person name="LaButti K."/>
            <person name="Lipzen A."/>
            <person name="Ng V."/>
            <person name="Riley R."/>
            <person name="Sandor L."/>
            <person name="Barry K."/>
            <person name="Martinez A.T."/>
            <person name="Xiao Y."/>
            <person name="Gibbons J.G."/>
            <person name="Terashima K."/>
            <person name="Hibbett D.S."/>
            <person name="Grigoriev I.V."/>
        </authorList>
    </citation>
    <scope>NUCLEOTIDE SEQUENCE</scope>
    <source>
        <strain evidence="2">ET3784</strain>
    </source>
</reference>
<proteinExistence type="predicted"/>
<evidence type="ECO:0000313" key="2">
    <source>
        <dbReference type="EMBL" id="KAJ3717256.1"/>
    </source>
</evidence>
<evidence type="ECO:0000256" key="1">
    <source>
        <dbReference type="SAM" id="MobiDB-lite"/>
    </source>
</evidence>
<comment type="caution">
    <text evidence="2">The sequence shown here is derived from an EMBL/GenBank/DDBJ whole genome shotgun (WGS) entry which is preliminary data.</text>
</comment>
<feature type="region of interest" description="Disordered" evidence="1">
    <location>
        <begin position="1"/>
        <end position="22"/>
    </location>
</feature>
<protein>
    <recommendedName>
        <fullName evidence="4">HTH CENPB-type domain-containing protein</fullName>
    </recommendedName>
</protein>
<dbReference type="EMBL" id="JANVFO010000075">
    <property type="protein sequence ID" value="KAJ3717256.1"/>
    <property type="molecule type" value="Genomic_DNA"/>
</dbReference>
<accession>A0AA38MWN4</accession>